<evidence type="ECO:0000313" key="3">
    <source>
        <dbReference type="Proteomes" id="UP001057522"/>
    </source>
</evidence>
<sequence length="895" mass="96059">NIENISGNTAGGFAGHIGAGTFSNIALNNIGDISGGIYQAGGFAGYIGAGTFSNIVFNNIGNISGNHAGGSVGGSVGGSAGGFAGWIGAGTFSNIALNNIGDISGGNYQAGGFAGWIDNGTLSNIVLNNIGNISGNIAGGFAGSIANGTLSNIVLNNIGDISGNIAGGFAGWIDNGIFSNIVLNNIENISGNHVGGFAGSIANGTLSNIVLNNIGDIGGNYQAGGFAGYIWSKNSFSNIVLNNIRNISATGEDAGGFAGYIYSNNSFSNIVLNDIGNISGTWNAGGFVGRGSPASATDIYFYGAMNLSGNNTNKENINSHNPTALNLTNTSDLQIIQNYMQQDSTLKNLAYFEKQNANGTTDSYLHMVTNGKIGGADSEITFDNEEYKLLQSGSTLKNLEYVIGTNGNSYLHMVTNGKIGGADSEITFDNEEYKLPKVSNNTTSPTPPSISNGDNLSSVTLEASDFDVSILESIINDILNEEYVLNLDDWTNFGALSKDYATILSYLLENIQDETLKESIKQSIKQSLEFYAEFNKGETDGLKSLFETWYKDTKDTYNISMDKHTYLIEKVKEIPNIIAEFKEVQESIKDYNNKVDLSERELKEAINIYEALLEEYKKLLASYDTDDSEFKNVFDTSYNAFQDNLKVFNAQLADYDAMLKDYNNGSVTYEDTLNAYKALTEKYKALINAHNSVKESAEAYQNKNNTIKGEYAVLENKINALNEAFNVISNKNYDFTETHTELTTQGDEVKKKYSLGNKTNYEGMSKGGFTFNGTLDLLGPKSNTNIPSQNDKPLLGGIDKPNSLDLGEFNSGFNVQLPEVPGNLPNSGDGANKVDVDNNLPTNLSRESLLSSKNSVITLPAQEKEDVIIKDERELGRACIVSDNAKTNNPCVAAF</sequence>
<evidence type="ECO:0000256" key="1">
    <source>
        <dbReference type="SAM" id="Coils"/>
    </source>
</evidence>
<gene>
    <name evidence="2" type="ORF">NCR95_08145</name>
</gene>
<feature type="coiled-coil region" evidence="1">
    <location>
        <begin position="581"/>
        <end position="622"/>
    </location>
</feature>
<evidence type="ECO:0000313" key="2">
    <source>
        <dbReference type="EMBL" id="MCL9820128.1"/>
    </source>
</evidence>
<proteinExistence type="predicted"/>
<comment type="caution">
    <text evidence="2">The sequence shown here is derived from an EMBL/GenBank/DDBJ whole genome shotgun (WGS) entry which is preliminary data.</text>
</comment>
<keyword evidence="1" id="KW-0175">Coiled coil</keyword>
<keyword evidence="3" id="KW-1185">Reference proteome</keyword>
<dbReference type="Gene3D" id="2.160.20.110">
    <property type="match status" value="1"/>
</dbReference>
<dbReference type="Proteomes" id="UP001057522">
    <property type="component" value="Unassembled WGS sequence"/>
</dbReference>
<accession>A0ABT0TW25</accession>
<feature type="non-terminal residue" evidence="2">
    <location>
        <position position="1"/>
    </location>
</feature>
<dbReference type="RefSeq" id="WP_250605039.1">
    <property type="nucleotide sequence ID" value="NZ_JAMOKX010000008.1"/>
</dbReference>
<reference evidence="2" key="1">
    <citation type="submission" date="2022-06" db="EMBL/GenBank/DDBJ databases">
        <title>Helicobacter colisuis sp. nov.</title>
        <authorList>
            <person name="Papic B."/>
            <person name="Gruntar I."/>
        </authorList>
    </citation>
    <scope>NUCLEOTIDE SEQUENCE</scope>
    <source>
        <strain evidence="2">11154-15</strain>
    </source>
</reference>
<feature type="coiled-coil region" evidence="1">
    <location>
        <begin position="669"/>
        <end position="731"/>
    </location>
</feature>
<dbReference type="EMBL" id="JAMOKX010000008">
    <property type="protein sequence ID" value="MCL9820128.1"/>
    <property type="molecule type" value="Genomic_DNA"/>
</dbReference>
<protein>
    <submittedName>
        <fullName evidence="2">Uncharacterized protein</fullName>
    </submittedName>
</protein>
<organism evidence="2 3">
    <name type="scientific">Helicobacter colisuis</name>
    <dbReference type="NCBI Taxonomy" id="2949739"/>
    <lineage>
        <taxon>Bacteria</taxon>
        <taxon>Pseudomonadati</taxon>
        <taxon>Campylobacterota</taxon>
        <taxon>Epsilonproteobacteria</taxon>
        <taxon>Campylobacterales</taxon>
        <taxon>Helicobacteraceae</taxon>
        <taxon>Helicobacter</taxon>
    </lineage>
</organism>
<name>A0ABT0TW25_9HELI</name>